<accession>A0A8R7TFX7</accession>
<name>A0A8R7TFX7_TRIUA</name>
<protein>
    <submittedName>
        <fullName evidence="1">Uncharacterized protein</fullName>
    </submittedName>
</protein>
<dbReference type="Gramene" id="TuG1812G0200002353.01.T03">
    <property type="protein sequence ID" value="TuG1812G0200002353.01.T03"/>
    <property type="gene ID" value="TuG1812G0200002353.01"/>
</dbReference>
<reference evidence="1" key="3">
    <citation type="submission" date="2022-06" db="UniProtKB">
        <authorList>
            <consortium name="EnsemblPlants"/>
        </authorList>
    </citation>
    <scope>IDENTIFICATION</scope>
</reference>
<evidence type="ECO:0000313" key="2">
    <source>
        <dbReference type="Proteomes" id="UP000015106"/>
    </source>
</evidence>
<dbReference type="EnsemblPlants" id="TuG1812G0200002353.01.T03">
    <property type="protein sequence ID" value="TuG1812G0200002353.01.T03"/>
    <property type="gene ID" value="TuG1812G0200002353.01"/>
</dbReference>
<sequence length="119" mass="13546">MRGQAKGDQSMETKYLSNCLQGWLYDLCRLPLLCSAGGGSVYHSLLSNSQKGKSNFILIFGDPSCRVTTSTETNMQSRIYSMGFHFSGKAWRIFLLVQRLLYCFLTFRSSRQYFPSSAR</sequence>
<organism evidence="1 2">
    <name type="scientific">Triticum urartu</name>
    <name type="common">Red wild einkorn</name>
    <name type="synonym">Crithodium urartu</name>
    <dbReference type="NCBI Taxonomy" id="4572"/>
    <lineage>
        <taxon>Eukaryota</taxon>
        <taxon>Viridiplantae</taxon>
        <taxon>Streptophyta</taxon>
        <taxon>Embryophyta</taxon>
        <taxon>Tracheophyta</taxon>
        <taxon>Spermatophyta</taxon>
        <taxon>Magnoliopsida</taxon>
        <taxon>Liliopsida</taxon>
        <taxon>Poales</taxon>
        <taxon>Poaceae</taxon>
        <taxon>BOP clade</taxon>
        <taxon>Pooideae</taxon>
        <taxon>Triticodae</taxon>
        <taxon>Triticeae</taxon>
        <taxon>Triticinae</taxon>
        <taxon>Triticum</taxon>
    </lineage>
</organism>
<evidence type="ECO:0000313" key="1">
    <source>
        <dbReference type="EnsemblPlants" id="TuG1812G0200002353.01.T03"/>
    </source>
</evidence>
<reference evidence="2" key="1">
    <citation type="journal article" date="2013" name="Nature">
        <title>Draft genome of the wheat A-genome progenitor Triticum urartu.</title>
        <authorList>
            <person name="Ling H.Q."/>
            <person name="Zhao S."/>
            <person name="Liu D."/>
            <person name="Wang J."/>
            <person name="Sun H."/>
            <person name="Zhang C."/>
            <person name="Fan H."/>
            <person name="Li D."/>
            <person name="Dong L."/>
            <person name="Tao Y."/>
            <person name="Gao C."/>
            <person name="Wu H."/>
            <person name="Li Y."/>
            <person name="Cui Y."/>
            <person name="Guo X."/>
            <person name="Zheng S."/>
            <person name="Wang B."/>
            <person name="Yu K."/>
            <person name="Liang Q."/>
            <person name="Yang W."/>
            <person name="Lou X."/>
            <person name="Chen J."/>
            <person name="Feng M."/>
            <person name="Jian J."/>
            <person name="Zhang X."/>
            <person name="Luo G."/>
            <person name="Jiang Y."/>
            <person name="Liu J."/>
            <person name="Wang Z."/>
            <person name="Sha Y."/>
            <person name="Zhang B."/>
            <person name="Wu H."/>
            <person name="Tang D."/>
            <person name="Shen Q."/>
            <person name="Xue P."/>
            <person name="Zou S."/>
            <person name="Wang X."/>
            <person name="Liu X."/>
            <person name="Wang F."/>
            <person name="Yang Y."/>
            <person name="An X."/>
            <person name="Dong Z."/>
            <person name="Zhang K."/>
            <person name="Zhang X."/>
            <person name="Luo M.C."/>
            <person name="Dvorak J."/>
            <person name="Tong Y."/>
            <person name="Wang J."/>
            <person name="Yang H."/>
            <person name="Li Z."/>
            <person name="Wang D."/>
            <person name="Zhang A."/>
            <person name="Wang J."/>
        </authorList>
    </citation>
    <scope>NUCLEOTIDE SEQUENCE</scope>
    <source>
        <strain evidence="2">cv. G1812</strain>
    </source>
</reference>
<reference evidence="1" key="2">
    <citation type="submission" date="2018-03" db="EMBL/GenBank/DDBJ databases">
        <title>The Triticum urartu genome reveals the dynamic nature of wheat genome evolution.</title>
        <authorList>
            <person name="Ling H."/>
            <person name="Ma B."/>
            <person name="Shi X."/>
            <person name="Liu H."/>
            <person name="Dong L."/>
            <person name="Sun H."/>
            <person name="Cao Y."/>
            <person name="Gao Q."/>
            <person name="Zheng S."/>
            <person name="Li Y."/>
            <person name="Yu Y."/>
            <person name="Du H."/>
            <person name="Qi M."/>
            <person name="Li Y."/>
            <person name="Yu H."/>
            <person name="Cui Y."/>
            <person name="Wang N."/>
            <person name="Chen C."/>
            <person name="Wu H."/>
            <person name="Zhao Y."/>
            <person name="Zhang J."/>
            <person name="Li Y."/>
            <person name="Zhou W."/>
            <person name="Zhang B."/>
            <person name="Hu W."/>
            <person name="Eijk M."/>
            <person name="Tang J."/>
            <person name="Witsenboer H."/>
            <person name="Zhao S."/>
            <person name="Li Z."/>
            <person name="Zhang A."/>
            <person name="Wang D."/>
            <person name="Liang C."/>
        </authorList>
    </citation>
    <scope>NUCLEOTIDE SEQUENCE [LARGE SCALE GENOMIC DNA]</scope>
    <source>
        <strain evidence="1">cv. G1812</strain>
    </source>
</reference>
<keyword evidence="2" id="KW-1185">Reference proteome</keyword>
<proteinExistence type="predicted"/>
<dbReference type="AlphaFoldDB" id="A0A8R7TFX7"/>
<dbReference type="Proteomes" id="UP000015106">
    <property type="component" value="Chromosome 2"/>
</dbReference>